<dbReference type="GO" id="GO:0015012">
    <property type="term" value="P:heparan sulfate proteoglycan biosynthetic process"/>
    <property type="evidence" value="ECO:0007669"/>
    <property type="project" value="InterPro"/>
</dbReference>
<dbReference type="InterPro" id="IPR039721">
    <property type="entry name" value="C5-epimerase"/>
</dbReference>
<dbReference type="OrthoDB" id="5241309at2"/>
<dbReference type="InterPro" id="IPR010598">
    <property type="entry name" value="C5-epim_C"/>
</dbReference>
<dbReference type="PANTHER" id="PTHR13174:SF3">
    <property type="entry name" value="D-GLUCURONYL C5-EPIMERASE"/>
    <property type="match status" value="1"/>
</dbReference>
<dbReference type="Pfam" id="PF06662">
    <property type="entry name" value="C5-epim_C"/>
    <property type="match status" value="1"/>
</dbReference>
<dbReference type="RefSeq" id="WP_127075304.1">
    <property type="nucleotide sequence ID" value="NZ_CP032819.1"/>
</dbReference>
<dbReference type="GO" id="GO:0047464">
    <property type="term" value="F:heparosan-N-sulfate-glucuronate 5-epimerase activity"/>
    <property type="evidence" value="ECO:0007669"/>
    <property type="project" value="InterPro"/>
</dbReference>
<dbReference type="Proteomes" id="UP000270673">
    <property type="component" value="Chromosome"/>
</dbReference>
<dbReference type="PANTHER" id="PTHR13174">
    <property type="entry name" value="D-GLUCURONYL C5-EPIMERASE"/>
    <property type="match status" value="1"/>
</dbReference>
<proteinExistence type="predicted"/>
<dbReference type="EMBL" id="CP032819">
    <property type="protein sequence ID" value="AZS30635.1"/>
    <property type="molecule type" value="Genomic_DNA"/>
</dbReference>
<dbReference type="SUPFAM" id="SSF48208">
    <property type="entry name" value="Six-hairpin glycosidases"/>
    <property type="match status" value="1"/>
</dbReference>
<dbReference type="InterPro" id="IPR008928">
    <property type="entry name" value="6-hairpin_glycosidase_sf"/>
</dbReference>
<evidence type="ECO:0000313" key="2">
    <source>
        <dbReference type="EMBL" id="AZS30635.1"/>
    </source>
</evidence>
<dbReference type="GO" id="GO:0005975">
    <property type="term" value="P:carbohydrate metabolic process"/>
    <property type="evidence" value="ECO:0007669"/>
    <property type="project" value="InterPro"/>
</dbReference>
<dbReference type="KEGG" id="buy:D8S85_14480"/>
<protein>
    <recommendedName>
        <fullName evidence="1">D-glucuronyl C5-epimerase C-terminal domain-containing protein</fullName>
    </recommendedName>
</protein>
<feature type="domain" description="D-glucuronyl C5-epimerase C-terminal" evidence="1">
    <location>
        <begin position="135"/>
        <end position="308"/>
    </location>
</feature>
<dbReference type="AlphaFoldDB" id="A0A3S9VVS0"/>
<reference evidence="2 3" key="1">
    <citation type="submission" date="2018-10" db="EMBL/GenBank/DDBJ databases">
        <title>Butyricimonas faecalis sp. nov., isolated from human faeces and emended description of the genus Butyricimonas.</title>
        <authorList>
            <person name="Le Roy T."/>
            <person name="Van der Smissen P."/>
            <person name="Paquot A."/>
            <person name="Delzenne N."/>
            <person name="Muccioli G."/>
            <person name="Collet J.-F."/>
            <person name="Cani P.D."/>
        </authorList>
    </citation>
    <scope>NUCLEOTIDE SEQUENCE [LARGE SCALE GENOMIC DNA]</scope>
    <source>
        <strain evidence="2 3">H184</strain>
    </source>
</reference>
<organism evidence="2 3">
    <name type="scientific">Butyricimonas faecalis</name>
    <dbReference type="NCBI Taxonomy" id="2093856"/>
    <lineage>
        <taxon>Bacteria</taxon>
        <taxon>Pseudomonadati</taxon>
        <taxon>Bacteroidota</taxon>
        <taxon>Bacteroidia</taxon>
        <taxon>Bacteroidales</taxon>
        <taxon>Odoribacteraceae</taxon>
        <taxon>Butyricimonas</taxon>
    </lineage>
</organism>
<evidence type="ECO:0000313" key="3">
    <source>
        <dbReference type="Proteomes" id="UP000270673"/>
    </source>
</evidence>
<name>A0A3S9VVS0_9BACT</name>
<accession>A0A3S9VVS0</accession>
<evidence type="ECO:0000259" key="1">
    <source>
        <dbReference type="Pfam" id="PF06662"/>
    </source>
</evidence>
<keyword evidence="3" id="KW-1185">Reference proteome</keyword>
<sequence length="334" mass="39408">MKIKKVIFMLRKLLRDFNTNRKIEINMDNQSETLGYYYIKFDEDIAKLNRLIHSFDNNGVPLNTTYIDVEDTKLHYYPISIGQYGLAIFHSWLKTHSEEKKVHFLRIADWFMNNRTDHSELGCYWLTEVPKPEYHVHQPWKSAFAQSRGISILLRAWQVTGDDAYLKVATQALQPFTKDITAGGVSVDREKGETFYEEYVAERPTRVLDGHGFCLFGLYDYIRAVPQSKEPNGHALALRLFNEGVEGLIRQLPLFDMGFWTRFNRCDLPDYPQDDPCTIGYLRLVCQQFLILYRITGKEELRLFSEKFPHYDRISHILKMYRHKFTALKKLNRL</sequence>
<gene>
    <name evidence="2" type="ORF">D8S85_14480</name>
</gene>